<organism evidence="1 2">
    <name type="scientific">Pseudonocardia yuanmonensis</name>
    <dbReference type="NCBI Taxonomy" id="1095914"/>
    <lineage>
        <taxon>Bacteria</taxon>
        <taxon>Bacillati</taxon>
        <taxon>Actinomycetota</taxon>
        <taxon>Actinomycetes</taxon>
        <taxon>Pseudonocardiales</taxon>
        <taxon>Pseudonocardiaceae</taxon>
        <taxon>Pseudonocardia</taxon>
    </lineage>
</organism>
<dbReference type="EMBL" id="BAABIC010000001">
    <property type="protein sequence ID" value="GAA4674710.1"/>
    <property type="molecule type" value="Genomic_DNA"/>
</dbReference>
<proteinExistence type="predicted"/>
<sequence length="63" mass="6469">MPYMRAIMSALAEGLPGARVAEVSGAGHLPHLTHPGVYADLLISHAASDPSLEPLRPEGPATA</sequence>
<keyword evidence="2" id="KW-1185">Reference proteome</keyword>
<protein>
    <recommendedName>
        <fullName evidence="3">Alpha/beta hydrolase family protein</fullName>
    </recommendedName>
</protein>
<name>A0ABP8VZA9_9PSEU</name>
<dbReference type="Proteomes" id="UP001500325">
    <property type="component" value="Unassembled WGS sequence"/>
</dbReference>
<gene>
    <name evidence="1" type="ORF">GCM10023215_02990</name>
</gene>
<reference evidence="2" key="1">
    <citation type="journal article" date="2019" name="Int. J. Syst. Evol. Microbiol.">
        <title>The Global Catalogue of Microorganisms (GCM) 10K type strain sequencing project: providing services to taxonomists for standard genome sequencing and annotation.</title>
        <authorList>
            <consortium name="The Broad Institute Genomics Platform"/>
            <consortium name="The Broad Institute Genome Sequencing Center for Infectious Disease"/>
            <person name="Wu L."/>
            <person name="Ma J."/>
        </authorList>
    </citation>
    <scope>NUCLEOTIDE SEQUENCE [LARGE SCALE GENOMIC DNA]</scope>
    <source>
        <strain evidence="2">JCM 18055</strain>
    </source>
</reference>
<dbReference type="SUPFAM" id="SSF53474">
    <property type="entry name" value="alpha/beta-Hydrolases"/>
    <property type="match status" value="1"/>
</dbReference>
<accession>A0ABP8VZA9</accession>
<evidence type="ECO:0008006" key="3">
    <source>
        <dbReference type="Google" id="ProtNLM"/>
    </source>
</evidence>
<dbReference type="InterPro" id="IPR029058">
    <property type="entry name" value="AB_hydrolase_fold"/>
</dbReference>
<evidence type="ECO:0000313" key="1">
    <source>
        <dbReference type="EMBL" id="GAA4674710.1"/>
    </source>
</evidence>
<dbReference type="Gene3D" id="3.40.50.1820">
    <property type="entry name" value="alpha/beta hydrolase"/>
    <property type="match status" value="1"/>
</dbReference>
<evidence type="ECO:0000313" key="2">
    <source>
        <dbReference type="Proteomes" id="UP001500325"/>
    </source>
</evidence>
<comment type="caution">
    <text evidence="1">The sequence shown here is derived from an EMBL/GenBank/DDBJ whole genome shotgun (WGS) entry which is preliminary data.</text>
</comment>